<evidence type="ECO:0000313" key="1">
    <source>
        <dbReference type="EMBL" id="SJL01556.1"/>
    </source>
</evidence>
<dbReference type="OrthoDB" id="359154at2759"/>
<dbReference type="EMBL" id="FUEG01000003">
    <property type="protein sequence ID" value="SJL01556.1"/>
    <property type="molecule type" value="Genomic_DNA"/>
</dbReference>
<sequence length="366" mass="42879">MPRLRWQEVIKATTNNPWTTNFRHLMQVDRSWLKRKAAEADQRKAKVVHSANRIKYWNIVPGDQIRIRGDRSDTLHSVHAINKLSNQVFLKPTEGDQEGGTRGKNYHYSRCQLFVGDYEFPPEPGSIEAQTRRVFALRAGTSKPVWSTYLKRFHWNRYAVKTTPSVPQLRGKRVPIPWPVREEPKYAEPSAHYDTPKDEVMKVTYQPPPFNTSHRSHLPPAPSESEYLFAMFNAGLSATYGDTQQPAELYLEKELTNPHSFAKRHERWKAYQAYKKTLLAEMVQKEQKHLFGRTKEQARADATFKWKERLELERRDKVAMRQSFANLKQERKARRKARKDTKIRQRLTDMVLSDAVNQIVPKEINA</sequence>
<dbReference type="STRING" id="47428.A0A284QYL3"/>
<protein>
    <submittedName>
        <fullName evidence="1">Uncharacterized protein</fullName>
    </submittedName>
</protein>
<proteinExistence type="predicted"/>
<name>A0A284QYL3_ARMOS</name>
<dbReference type="OMA" id="RIPWPKV"/>
<accession>A0A284QYL3</accession>
<reference evidence="2" key="1">
    <citation type="journal article" date="2017" name="Nat. Ecol. Evol.">
        <title>Genome expansion and lineage-specific genetic innovations in the forest pathogenic fungi Armillaria.</title>
        <authorList>
            <person name="Sipos G."/>
            <person name="Prasanna A.N."/>
            <person name="Walter M.C."/>
            <person name="O'Connor E."/>
            <person name="Balint B."/>
            <person name="Krizsan K."/>
            <person name="Kiss B."/>
            <person name="Hess J."/>
            <person name="Varga T."/>
            <person name="Slot J."/>
            <person name="Riley R."/>
            <person name="Boka B."/>
            <person name="Rigling D."/>
            <person name="Barry K."/>
            <person name="Lee J."/>
            <person name="Mihaltcheva S."/>
            <person name="LaButti K."/>
            <person name="Lipzen A."/>
            <person name="Waldron R."/>
            <person name="Moloney N.M."/>
            <person name="Sperisen C."/>
            <person name="Kredics L."/>
            <person name="Vagvoelgyi C."/>
            <person name="Patrignani A."/>
            <person name="Fitzpatrick D."/>
            <person name="Nagy I."/>
            <person name="Doyle S."/>
            <person name="Anderson J.B."/>
            <person name="Grigoriev I.V."/>
            <person name="Gueldener U."/>
            <person name="Muensterkoetter M."/>
            <person name="Nagy L.G."/>
        </authorList>
    </citation>
    <scope>NUCLEOTIDE SEQUENCE [LARGE SCALE GENOMIC DNA]</scope>
    <source>
        <strain evidence="2">C18/9</strain>
    </source>
</reference>
<gene>
    <name evidence="1" type="ORF">ARMOST_04878</name>
</gene>
<evidence type="ECO:0000313" key="2">
    <source>
        <dbReference type="Proteomes" id="UP000219338"/>
    </source>
</evidence>
<dbReference type="Proteomes" id="UP000219338">
    <property type="component" value="Unassembled WGS sequence"/>
</dbReference>
<dbReference type="AlphaFoldDB" id="A0A284QYL3"/>
<keyword evidence="2" id="KW-1185">Reference proteome</keyword>
<organism evidence="1 2">
    <name type="scientific">Armillaria ostoyae</name>
    <name type="common">Armillaria root rot fungus</name>
    <dbReference type="NCBI Taxonomy" id="47428"/>
    <lineage>
        <taxon>Eukaryota</taxon>
        <taxon>Fungi</taxon>
        <taxon>Dikarya</taxon>
        <taxon>Basidiomycota</taxon>
        <taxon>Agaricomycotina</taxon>
        <taxon>Agaricomycetes</taxon>
        <taxon>Agaricomycetidae</taxon>
        <taxon>Agaricales</taxon>
        <taxon>Marasmiineae</taxon>
        <taxon>Physalacriaceae</taxon>
        <taxon>Armillaria</taxon>
    </lineage>
</organism>